<evidence type="ECO:0000313" key="2">
    <source>
        <dbReference type="Proteomes" id="UP000298058"/>
    </source>
</evidence>
<evidence type="ECO:0000313" key="1">
    <source>
        <dbReference type="EMBL" id="TGN16932.1"/>
    </source>
</evidence>
<name>A0A4R9LTL3_9LEPT</name>
<protein>
    <submittedName>
        <fullName evidence="1">Uncharacterized protein</fullName>
    </submittedName>
</protein>
<dbReference type="AlphaFoldDB" id="A0A4R9LTL3"/>
<organism evidence="1 2">
    <name type="scientific">Leptospira idonii</name>
    <dbReference type="NCBI Taxonomy" id="1193500"/>
    <lineage>
        <taxon>Bacteria</taxon>
        <taxon>Pseudomonadati</taxon>
        <taxon>Spirochaetota</taxon>
        <taxon>Spirochaetia</taxon>
        <taxon>Leptospirales</taxon>
        <taxon>Leptospiraceae</taxon>
        <taxon>Leptospira</taxon>
    </lineage>
</organism>
<dbReference type="OrthoDB" id="345381at2"/>
<reference evidence="1" key="1">
    <citation type="journal article" date="2019" name="PLoS Negl. Trop. Dis.">
        <title>Revisiting the worldwide diversity of Leptospira species in the environment.</title>
        <authorList>
            <person name="Vincent A.T."/>
            <person name="Schiettekatte O."/>
            <person name="Bourhy P."/>
            <person name="Veyrier F.J."/>
            <person name="Picardeau M."/>
        </authorList>
    </citation>
    <scope>NUCLEOTIDE SEQUENCE [LARGE SCALE GENOMIC DNA]</scope>
    <source>
        <strain evidence="1">201300427</strain>
    </source>
</reference>
<comment type="caution">
    <text evidence="1">The sequence shown here is derived from an EMBL/GenBank/DDBJ whole genome shotgun (WGS) entry which is preliminary data.</text>
</comment>
<proteinExistence type="predicted"/>
<keyword evidence="2" id="KW-1185">Reference proteome</keyword>
<accession>A0A4R9LTL3</accession>
<sequence length="141" mass="15417">MQTYLSSLIRKLRSSIFMLTLIHLIIFYSCSTENEAKKKEEANKKNQIFLGIVNSANLSDCVYCTNTQAFQGSCTCYSNIPIGTCSGLSSGPAKSNSYKISCTELTSSGVWFISDDGKSHTCLYTTCPPEAYRAAFTANGI</sequence>
<dbReference type="Proteomes" id="UP000298058">
    <property type="component" value="Unassembled WGS sequence"/>
</dbReference>
<gene>
    <name evidence="1" type="ORF">EHS15_18760</name>
</gene>
<dbReference type="EMBL" id="RQHW01000081">
    <property type="protein sequence ID" value="TGN16932.1"/>
    <property type="molecule type" value="Genomic_DNA"/>
</dbReference>